<evidence type="ECO:0000256" key="4">
    <source>
        <dbReference type="PROSITE-ProRule" id="PRU00176"/>
    </source>
</evidence>
<evidence type="ECO:0000313" key="7">
    <source>
        <dbReference type="EMBL" id="PWA38924.1"/>
    </source>
</evidence>
<proteinExistence type="predicted"/>
<dbReference type="GO" id="GO:0005681">
    <property type="term" value="C:spliceosomal complex"/>
    <property type="evidence" value="ECO:0007669"/>
    <property type="project" value="UniProtKB-KW"/>
</dbReference>
<evidence type="ECO:0000256" key="2">
    <source>
        <dbReference type="ARBA" id="ARBA00022728"/>
    </source>
</evidence>
<keyword evidence="4" id="KW-0694">RNA-binding</keyword>
<dbReference type="Pfam" id="PF00076">
    <property type="entry name" value="RRM_1"/>
    <property type="match status" value="1"/>
</dbReference>
<dbReference type="PANTHER" id="PTHR23147">
    <property type="entry name" value="SERINE/ARGININE RICH SPLICING FACTOR"/>
    <property type="match status" value="1"/>
</dbReference>
<evidence type="ECO:0000256" key="3">
    <source>
        <dbReference type="ARBA" id="ARBA00023187"/>
    </source>
</evidence>
<dbReference type="InterPro" id="IPR035979">
    <property type="entry name" value="RBD_domain_sf"/>
</dbReference>
<dbReference type="EMBL" id="PKPP01015136">
    <property type="protein sequence ID" value="PWA38924.1"/>
    <property type="molecule type" value="Genomic_DNA"/>
</dbReference>
<evidence type="ECO:0000256" key="5">
    <source>
        <dbReference type="SAM" id="MobiDB-lite"/>
    </source>
</evidence>
<dbReference type="InterPro" id="IPR000504">
    <property type="entry name" value="RRM_dom"/>
</dbReference>
<reference evidence="7 8" key="1">
    <citation type="journal article" date="2018" name="Mol. Plant">
        <title>The genome of Artemisia annua provides insight into the evolution of Asteraceae family and artemisinin biosynthesis.</title>
        <authorList>
            <person name="Shen Q."/>
            <person name="Zhang L."/>
            <person name="Liao Z."/>
            <person name="Wang S."/>
            <person name="Yan T."/>
            <person name="Shi P."/>
            <person name="Liu M."/>
            <person name="Fu X."/>
            <person name="Pan Q."/>
            <person name="Wang Y."/>
            <person name="Lv Z."/>
            <person name="Lu X."/>
            <person name="Zhang F."/>
            <person name="Jiang W."/>
            <person name="Ma Y."/>
            <person name="Chen M."/>
            <person name="Hao X."/>
            <person name="Li L."/>
            <person name="Tang Y."/>
            <person name="Lv G."/>
            <person name="Zhou Y."/>
            <person name="Sun X."/>
            <person name="Brodelius P.E."/>
            <person name="Rose J.K.C."/>
            <person name="Tang K."/>
        </authorList>
    </citation>
    <scope>NUCLEOTIDE SEQUENCE [LARGE SCALE GENOMIC DNA]</scope>
    <source>
        <strain evidence="8">cv. Huhao1</strain>
        <tissue evidence="7">Leaf</tissue>
    </source>
</reference>
<evidence type="ECO:0000256" key="1">
    <source>
        <dbReference type="ARBA" id="ARBA00022664"/>
    </source>
</evidence>
<keyword evidence="8" id="KW-1185">Reference proteome</keyword>
<dbReference type="InterPro" id="IPR050907">
    <property type="entry name" value="SRSF"/>
</dbReference>
<feature type="region of interest" description="Disordered" evidence="5">
    <location>
        <begin position="154"/>
        <end position="174"/>
    </location>
</feature>
<dbReference type="OrthoDB" id="1436566at2759"/>
<dbReference type="CDD" id="cd00590">
    <property type="entry name" value="RRM_SF"/>
    <property type="match status" value="1"/>
</dbReference>
<dbReference type="SUPFAM" id="SSF54928">
    <property type="entry name" value="RNA-binding domain, RBD"/>
    <property type="match status" value="1"/>
</dbReference>
<dbReference type="SMART" id="SM00360">
    <property type="entry name" value="RRM"/>
    <property type="match status" value="1"/>
</dbReference>
<sequence>MEAEEAVTKNQSGSEEGNDHGWQQVPNRKAKSSNISSGLNDGVYGNGNNPTKNPKTKINLLERMSMSFYLTNFPHQVTAKDMWNRCSKWGTVADVFIPNRLSKAGRRFGFVRFIKVDNAARLLSDLKSMWFGNYLVFADLVKYSRIHEKRNVKPNTKKPEMYGNRTSDKGEHGVSKPAMSYVEVLSGPKAGINVDINSGKASSSQERRLVKLPSFSSSNDFEEKAKPNLSMLVKIVEPCNIPQSSQWLIDEDADLAPLRHRVHALSLMNEWYGSKFLAYHLVRGEENRFKS</sequence>
<evidence type="ECO:0000259" key="6">
    <source>
        <dbReference type="PROSITE" id="PS50102"/>
    </source>
</evidence>
<organism evidence="7 8">
    <name type="scientific">Artemisia annua</name>
    <name type="common">Sweet wormwood</name>
    <dbReference type="NCBI Taxonomy" id="35608"/>
    <lineage>
        <taxon>Eukaryota</taxon>
        <taxon>Viridiplantae</taxon>
        <taxon>Streptophyta</taxon>
        <taxon>Embryophyta</taxon>
        <taxon>Tracheophyta</taxon>
        <taxon>Spermatophyta</taxon>
        <taxon>Magnoliopsida</taxon>
        <taxon>eudicotyledons</taxon>
        <taxon>Gunneridae</taxon>
        <taxon>Pentapetalae</taxon>
        <taxon>asterids</taxon>
        <taxon>campanulids</taxon>
        <taxon>Asterales</taxon>
        <taxon>Asteraceae</taxon>
        <taxon>Asteroideae</taxon>
        <taxon>Anthemideae</taxon>
        <taxon>Artemisiinae</taxon>
        <taxon>Artemisia</taxon>
    </lineage>
</organism>
<gene>
    <name evidence="7" type="ORF">CTI12_AA559080</name>
</gene>
<dbReference type="GO" id="GO:0006397">
    <property type="term" value="P:mRNA processing"/>
    <property type="evidence" value="ECO:0007669"/>
    <property type="project" value="UniProtKB-KW"/>
</dbReference>
<name>A0A2U1KQA0_ARTAN</name>
<feature type="domain" description="RRM" evidence="6">
    <location>
        <begin position="66"/>
        <end position="143"/>
    </location>
</feature>
<dbReference type="GO" id="GO:0008380">
    <property type="term" value="P:RNA splicing"/>
    <property type="evidence" value="ECO:0007669"/>
    <property type="project" value="UniProtKB-KW"/>
</dbReference>
<feature type="region of interest" description="Disordered" evidence="5">
    <location>
        <begin position="1"/>
        <end position="55"/>
    </location>
</feature>
<comment type="caution">
    <text evidence="7">The sequence shown here is derived from an EMBL/GenBank/DDBJ whole genome shotgun (WGS) entry which is preliminary data.</text>
</comment>
<feature type="compositionally biased region" description="Low complexity" evidence="5">
    <location>
        <begin position="46"/>
        <end position="55"/>
    </location>
</feature>
<keyword evidence="3" id="KW-0508">mRNA splicing</keyword>
<keyword evidence="2" id="KW-0747">Spliceosome</keyword>
<accession>A0A2U1KQA0</accession>
<dbReference type="Proteomes" id="UP000245207">
    <property type="component" value="Unassembled WGS sequence"/>
</dbReference>
<dbReference type="Gene3D" id="3.30.70.330">
    <property type="match status" value="1"/>
</dbReference>
<dbReference type="InterPro" id="IPR012677">
    <property type="entry name" value="Nucleotide-bd_a/b_plait_sf"/>
</dbReference>
<evidence type="ECO:0000313" key="8">
    <source>
        <dbReference type="Proteomes" id="UP000245207"/>
    </source>
</evidence>
<dbReference type="PROSITE" id="PS50102">
    <property type="entry name" value="RRM"/>
    <property type="match status" value="1"/>
</dbReference>
<protein>
    <recommendedName>
        <fullName evidence="6">RRM domain-containing protein</fullName>
    </recommendedName>
</protein>
<keyword evidence="1" id="KW-0507">mRNA processing</keyword>
<dbReference type="AlphaFoldDB" id="A0A2U1KQA0"/>
<dbReference type="GO" id="GO:0003723">
    <property type="term" value="F:RNA binding"/>
    <property type="evidence" value="ECO:0007669"/>
    <property type="project" value="UniProtKB-UniRule"/>
</dbReference>